<dbReference type="PANTHER" id="PTHR13182:SF8">
    <property type="entry name" value="CYTOPLASMIC 60S SUBUNIT BIOGENESIS FACTOR ZNF622"/>
    <property type="match status" value="1"/>
</dbReference>
<feature type="region of interest" description="Disordered" evidence="4">
    <location>
        <begin position="155"/>
        <end position="199"/>
    </location>
</feature>
<feature type="domain" description="C2H2-type" evidence="5">
    <location>
        <begin position="66"/>
        <end position="88"/>
    </location>
</feature>
<feature type="compositionally biased region" description="Acidic residues" evidence="4">
    <location>
        <begin position="313"/>
        <end position="347"/>
    </location>
</feature>
<dbReference type="PANTHER" id="PTHR13182">
    <property type="entry name" value="ZINC FINGER PROTEIN 622"/>
    <property type="match status" value="1"/>
</dbReference>
<dbReference type="Gene3D" id="3.30.160.60">
    <property type="entry name" value="Classic Zinc Finger"/>
    <property type="match status" value="1"/>
</dbReference>
<dbReference type="SUPFAM" id="SSF57667">
    <property type="entry name" value="beta-beta-alpha zinc fingers"/>
    <property type="match status" value="2"/>
</dbReference>
<keyword evidence="1" id="KW-0479">Metal-binding</keyword>
<dbReference type="InterPro" id="IPR013087">
    <property type="entry name" value="Znf_C2H2_type"/>
</dbReference>
<dbReference type="InterPro" id="IPR041661">
    <property type="entry name" value="ZN622/Rei1/Reh1_Znf-C2H2"/>
</dbReference>
<feature type="region of interest" description="Disordered" evidence="4">
    <location>
        <begin position="1"/>
        <end position="26"/>
    </location>
</feature>
<gene>
    <name evidence="6" type="primary">REI1</name>
    <name evidence="6" type="ORF">OHK93_000938</name>
</gene>
<accession>A0AA43QSU8</accession>
<dbReference type="GO" id="GO:0008270">
    <property type="term" value="F:zinc ion binding"/>
    <property type="evidence" value="ECO:0007669"/>
    <property type="project" value="UniProtKB-KW"/>
</dbReference>
<dbReference type="InterPro" id="IPR040025">
    <property type="entry name" value="Znf622/Rei1/Reh1"/>
</dbReference>
<dbReference type="GO" id="GO:0042273">
    <property type="term" value="P:ribosomal large subunit biogenesis"/>
    <property type="evidence" value="ECO:0007669"/>
    <property type="project" value="TreeGrafter"/>
</dbReference>
<dbReference type="Proteomes" id="UP001161017">
    <property type="component" value="Unassembled WGS sequence"/>
</dbReference>
<feature type="region of interest" description="Disordered" evidence="4">
    <location>
        <begin position="415"/>
        <end position="457"/>
    </location>
</feature>
<evidence type="ECO:0000256" key="4">
    <source>
        <dbReference type="SAM" id="MobiDB-lite"/>
    </source>
</evidence>
<dbReference type="Pfam" id="PF12756">
    <property type="entry name" value="zf-C2H2_2"/>
    <property type="match status" value="1"/>
</dbReference>
<organism evidence="6 7">
    <name type="scientific">Ramalina farinacea</name>
    <dbReference type="NCBI Taxonomy" id="258253"/>
    <lineage>
        <taxon>Eukaryota</taxon>
        <taxon>Fungi</taxon>
        <taxon>Dikarya</taxon>
        <taxon>Ascomycota</taxon>
        <taxon>Pezizomycotina</taxon>
        <taxon>Lecanoromycetes</taxon>
        <taxon>OSLEUM clade</taxon>
        <taxon>Lecanoromycetidae</taxon>
        <taxon>Lecanorales</taxon>
        <taxon>Lecanorineae</taxon>
        <taxon>Ramalinaceae</taxon>
        <taxon>Ramalina</taxon>
    </lineage>
</organism>
<feature type="region of interest" description="Disordered" evidence="4">
    <location>
        <begin position="311"/>
        <end position="369"/>
    </location>
</feature>
<protein>
    <submittedName>
        <fullName evidence="6">Pre-60S factor rei1</fullName>
    </submittedName>
</protein>
<evidence type="ECO:0000313" key="6">
    <source>
        <dbReference type="EMBL" id="MDI1489740.1"/>
    </source>
</evidence>
<dbReference type="Pfam" id="PF12171">
    <property type="entry name" value="zf-C2H2_jaz"/>
    <property type="match status" value="1"/>
</dbReference>
<evidence type="ECO:0000256" key="1">
    <source>
        <dbReference type="ARBA" id="ARBA00022723"/>
    </source>
</evidence>
<feature type="compositionally biased region" description="Polar residues" evidence="4">
    <location>
        <begin position="1"/>
        <end position="25"/>
    </location>
</feature>
<dbReference type="GO" id="GO:0030687">
    <property type="term" value="C:preribosome, large subunit precursor"/>
    <property type="evidence" value="ECO:0007669"/>
    <property type="project" value="TreeGrafter"/>
</dbReference>
<dbReference type="InterPro" id="IPR036236">
    <property type="entry name" value="Znf_C2H2_sf"/>
</dbReference>
<name>A0AA43QSU8_9LECA</name>
<dbReference type="EMBL" id="JAPUFD010000010">
    <property type="protein sequence ID" value="MDI1489740.1"/>
    <property type="molecule type" value="Genomic_DNA"/>
</dbReference>
<dbReference type="AlphaFoldDB" id="A0AA43QSU8"/>
<feature type="compositionally biased region" description="Basic and acidic residues" evidence="4">
    <location>
        <begin position="176"/>
        <end position="191"/>
    </location>
</feature>
<keyword evidence="3" id="KW-0862">Zinc</keyword>
<keyword evidence="7" id="KW-1185">Reference proteome</keyword>
<evidence type="ECO:0000256" key="2">
    <source>
        <dbReference type="ARBA" id="ARBA00022771"/>
    </source>
</evidence>
<evidence type="ECO:0000256" key="3">
    <source>
        <dbReference type="ARBA" id="ARBA00022833"/>
    </source>
</evidence>
<comment type="caution">
    <text evidence="6">The sequence shown here is derived from an EMBL/GenBank/DDBJ whole genome shotgun (WGS) entry which is preliminary data.</text>
</comment>
<dbReference type="SMART" id="SM00355">
    <property type="entry name" value="ZnF_C2H2"/>
    <property type="match status" value="3"/>
</dbReference>
<dbReference type="InterPro" id="IPR022755">
    <property type="entry name" value="Znf_C2H2_jaz"/>
</dbReference>
<evidence type="ECO:0000313" key="7">
    <source>
        <dbReference type="Proteomes" id="UP001161017"/>
    </source>
</evidence>
<proteinExistence type="predicted"/>
<dbReference type="PROSITE" id="PS00028">
    <property type="entry name" value="ZINC_FINGER_C2H2_1"/>
    <property type="match status" value="1"/>
</dbReference>
<sequence length="503" mass="55610">MASITAPRNATSMTSTQPADQSSRYNLKRRVASLPPISAETFAEKVLNAQASSTAVAAKASFEKICTVCQKTYYSENAYENHLKSQKHRLRSALTAKDGVATEDGEGASVISSTISLGEPINTAVPASTTAVSQPIDTIDPEAEEEFSKVINGIKETQLEDDEPVSRRPTRPHHSSAADRPEHPLSPEKTTDTANGSVQNDAAPIESQEALTRCLFCNTSSKSSDLNLAHMTKSHGLFIPERNYLDDMDGLLQWLDDRIRSEPHECLYCHQTKSSSEAIQSHMRDMGHCKIAFEDEVDMIEVGQFYDFRSTYSDDEMDGDKGDEENVDADGWEDESETGSDDVDGGVELEGTGESRMPKLRSRTQRKDQATVLDDELHLPSGKIAGHRSLAKYYRQNLRDRPTTEEAIQRQKLLEAAEERGEVDVDMTNGEEDGGGDSGRGRQLVSRANGGLGMLGVPDATKRAVQAVEKKEQFRAQRAARQYEWGVNKRANNQKHFRDPLLQ</sequence>
<reference evidence="6" key="1">
    <citation type="journal article" date="2023" name="Genome Biol. Evol.">
        <title>First Whole Genome Sequence and Flow Cytometry Genome Size Data for the Lichen-Forming Fungus Ramalina farinacea (Ascomycota).</title>
        <authorList>
            <person name="Llewellyn T."/>
            <person name="Mian S."/>
            <person name="Hill R."/>
            <person name="Leitch I.J."/>
            <person name="Gaya E."/>
        </authorList>
    </citation>
    <scope>NUCLEOTIDE SEQUENCE</scope>
    <source>
        <strain evidence="6">LIQ254RAFAR</strain>
    </source>
</reference>
<evidence type="ECO:0000259" key="5">
    <source>
        <dbReference type="PROSITE" id="PS00028"/>
    </source>
</evidence>
<keyword evidence="2" id="KW-0863">Zinc-finger</keyword>